<dbReference type="EMBL" id="AQGV01000012">
    <property type="protein sequence ID" value="MBE0368734.1"/>
    <property type="molecule type" value="Genomic_DNA"/>
</dbReference>
<evidence type="ECO:0000313" key="2">
    <source>
        <dbReference type="EMBL" id="MBE0368734.1"/>
    </source>
</evidence>
<gene>
    <name evidence="2" type="ORF">PAUR_a2414</name>
</gene>
<reference evidence="2 3" key="1">
    <citation type="submission" date="2015-03" db="EMBL/GenBank/DDBJ databases">
        <title>Genome sequence of Pseudoalteromonas aurantia.</title>
        <authorList>
            <person name="Xie B.-B."/>
            <person name="Rong J.-C."/>
            <person name="Qin Q.-L."/>
            <person name="Zhang Y.-Z."/>
        </authorList>
    </citation>
    <scope>NUCLEOTIDE SEQUENCE [LARGE SCALE GENOMIC DNA]</scope>
    <source>
        <strain evidence="2 3">208</strain>
    </source>
</reference>
<dbReference type="InterPro" id="IPR019613">
    <property type="entry name" value="DUF4198"/>
</dbReference>
<evidence type="ECO:0000256" key="1">
    <source>
        <dbReference type="SAM" id="SignalP"/>
    </source>
</evidence>
<keyword evidence="3" id="KW-1185">Reference proteome</keyword>
<keyword evidence="1" id="KW-0732">Signal</keyword>
<dbReference type="Pfam" id="PF10670">
    <property type="entry name" value="DUF4198"/>
    <property type="match status" value="1"/>
</dbReference>
<sequence>MSKLKLFAILVLSMATSAQAHNRWILPTHFSVSGEEQVWIMADVTASNETFNVDKPMGSDRFSIIKPNGERARPSSSFRGHRKSVVDINLVEDGTYKMFLDSDVSYWTSYEIKGKGGTQWLRNTSKANRDAKLPKGAKNVNTLASKSQVMTFVTLNAPTENYRLTKQGLELKPITHPSDIAQNEKAQLQFVFDGLPQKGVEVEIIKDGARYRNNLDALKLTSDQKGQISFTLPEAGRYLLIAEFKKSQKNNPLADEMGGQVFFTFEAVLN</sequence>
<name>A0ABR9EEC1_9GAMM</name>
<accession>A0ABR9EEC1</accession>
<dbReference type="Proteomes" id="UP000615755">
    <property type="component" value="Unassembled WGS sequence"/>
</dbReference>
<protein>
    <recommendedName>
        <fullName evidence="4">DUF4198 domain-containing protein</fullName>
    </recommendedName>
</protein>
<dbReference type="RefSeq" id="WP_192507969.1">
    <property type="nucleotide sequence ID" value="NZ_AQGV01000012.1"/>
</dbReference>
<evidence type="ECO:0008006" key="4">
    <source>
        <dbReference type="Google" id="ProtNLM"/>
    </source>
</evidence>
<feature type="chain" id="PRO_5046344759" description="DUF4198 domain-containing protein" evidence="1">
    <location>
        <begin position="21"/>
        <end position="270"/>
    </location>
</feature>
<proteinExistence type="predicted"/>
<organism evidence="2 3">
    <name type="scientific">Pseudoalteromonas aurantia 208</name>
    <dbReference type="NCBI Taxonomy" id="1314867"/>
    <lineage>
        <taxon>Bacteria</taxon>
        <taxon>Pseudomonadati</taxon>
        <taxon>Pseudomonadota</taxon>
        <taxon>Gammaproteobacteria</taxon>
        <taxon>Alteromonadales</taxon>
        <taxon>Pseudoalteromonadaceae</taxon>
        <taxon>Pseudoalteromonas</taxon>
    </lineage>
</organism>
<evidence type="ECO:0000313" key="3">
    <source>
        <dbReference type="Proteomes" id="UP000615755"/>
    </source>
</evidence>
<comment type="caution">
    <text evidence="2">The sequence shown here is derived from an EMBL/GenBank/DDBJ whole genome shotgun (WGS) entry which is preliminary data.</text>
</comment>
<feature type="signal peptide" evidence="1">
    <location>
        <begin position="1"/>
        <end position="20"/>
    </location>
</feature>